<gene>
    <name evidence="8" type="primary">20210317</name>
    <name evidence="7" type="ORF">HELRODRAFT_185820</name>
</gene>
<dbReference type="OrthoDB" id="408954at2759"/>
<dbReference type="STRING" id="6412.T1FNC0"/>
<dbReference type="GO" id="GO:0005789">
    <property type="term" value="C:endoplasmic reticulum membrane"/>
    <property type="evidence" value="ECO:0000318"/>
    <property type="project" value="GO_Central"/>
</dbReference>
<evidence type="ECO:0000256" key="5">
    <source>
        <dbReference type="SAM" id="Phobius"/>
    </source>
</evidence>
<dbReference type="CTD" id="20210317"/>
<dbReference type="EMBL" id="AMQM01005843">
    <property type="status" value="NOT_ANNOTATED_CDS"/>
    <property type="molecule type" value="Genomic_DNA"/>
</dbReference>
<comment type="subcellular location">
    <subcellularLocation>
        <location evidence="1">Membrane</location>
    </subcellularLocation>
</comment>
<dbReference type="GO" id="GO:0005506">
    <property type="term" value="F:iron ion binding"/>
    <property type="evidence" value="ECO:0007669"/>
    <property type="project" value="InterPro"/>
</dbReference>
<dbReference type="EnsemblMetazoa" id="HelroT185820">
    <property type="protein sequence ID" value="HelroP185820"/>
    <property type="gene ID" value="HelroG185820"/>
</dbReference>
<dbReference type="KEGG" id="hro:HELRODRAFT_185820"/>
<protein>
    <recommendedName>
        <fullName evidence="6">Fatty acid hydroxylase domain-containing protein</fullName>
    </recommendedName>
</protein>
<dbReference type="RefSeq" id="XP_009022381.1">
    <property type="nucleotide sequence ID" value="XM_009024133.1"/>
</dbReference>
<reference evidence="9" key="1">
    <citation type="submission" date="2012-12" db="EMBL/GenBank/DDBJ databases">
        <authorList>
            <person name="Hellsten U."/>
            <person name="Grimwood J."/>
            <person name="Chapman J.A."/>
            <person name="Shapiro H."/>
            <person name="Aerts A."/>
            <person name="Otillar R.P."/>
            <person name="Terry A.Y."/>
            <person name="Boore J.L."/>
            <person name="Simakov O."/>
            <person name="Marletaz F."/>
            <person name="Cho S.-J."/>
            <person name="Edsinger-Gonzales E."/>
            <person name="Havlak P."/>
            <person name="Kuo D.-H."/>
            <person name="Larsson T."/>
            <person name="Lv J."/>
            <person name="Arendt D."/>
            <person name="Savage R."/>
            <person name="Osoegawa K."/>
            <person name="de Jong P."/>
            <person name="Lindberg D.R."/>
            <person name="Seaver E.C."/>
            <person name="Weisblat D.A."/>
            <person name="Putnam N.H."/>
            <person name="Grigoriev I.V."/>
            <person name="Rokhsar D.S."/>
        </authorList>
    </citation>
    <scope>NUCLEOTIDE SEQUENCE</scope>
</reference>
<evidence type="ECO:0000313" key="7">
    <source>
        <dbReference type="EMBL" id="ESN99625.1"/>
    </source>
</evidence>
<dbReference type="GeneID" id="20210317"/>
<evidence type="ECO:0000256" key="3">
    <source>
        <dbReference type="ARBA" id="ARBA00022989"/>
    </source>
</evidence>
<dbReference type="Proteomes" id="UP000015101">
    <property type="component" value="Unassembled WGS sequence"/>
</dbReference>
<dbReference type="eggNOG" id="KOG0873">
    <property type="taxonomic scope" value="Eukaryota"/>
</dbReference>
<accession>T1FNC0</accession>
<reference evidence="7 9" key="2">
    <citation type="journal article" date="2013" name="Nature">
        <title>Insights into bilaterian evolution from three spiralian genomes.</title>
        <authorList>
            <person name="Simakov O."/>
            <person name="Marletaz F."/>
            <person name="Cho S.J."/>
            <person name="Edsinger-Gonzales E."/>
            <person name="Havlak P."/>
            <person name="Hellsten U."/>
            <person name="Kuo D.H."/>
            <person name="Larsson T."/>
            <person name="Lv J."/>
            <person name="Arendt D."/>
            <person name="Savage R."/>
            <person name="Osoegawa K."/>
            <person name="de Jong P."/>
            <person name="Grimwood J."/>
            <person name="Chapman J.A."/>
            <person name="Shapiro H."/>
            <person name="Aerts A."/>
            <person name="Otillar R.P."/>
            <person name="Terry A.Y."/>
            <person name="Boore J.L."/>
            <person name="Grigoriev I.V."/>
            <person name="Lindberg D.R."/>
            <person name="Seaver E.C."/>
            <person name="Weisblat D.A."/>
            <person name="Putnam N.H."/>
            <person name="Rokhsar D.S."/>
        </authorList>
    </citation>
    <scope>NUCLEOTIDE SEQUENCE</scope>
</reference>
<dbReference type="HOGENOM" id="CLU_047036_1_1_1"/>
<evidence type="ECO:0000256" key="4">
    <source>
        <dbReference type="ARBA" id="ARBA00023136"/>
    </source>
</evidence>
<evidence type="ECO:0000256" key="1">
    <source>
        <dbReference type="ARBA" id="ARBA00004370"/>
    </source>
</evidence>
<feature type="domain" description="Fatty acid hydroxylase" evidence="6">
    <location>
        <begin position="187"/>
        <end position="310"/>
    </location>
</feature>
<evidence type="ECO:0000313" key="9">
    <source>
        <dbReference type="Proteomes" id="UP000015101"/>
    </source>
</evidence>
<dbReference type="PANTHER" id="PTHR11863">
    <property type="entry name" value="STEROL DESATURASE"/>
    <property type="match status" value="1"/>
</dbReference>
<proteinExistence type="predicted"/>
<dbReference type="OMA" id="QYAHPIE"/>
<name>T1FNC0_HELRO</name>
<keyword evidence="9" id="KW-1185">Reference proteome</keyword>
<dbReference type="FunCoup" id="T1FNC0">
    <property type="interactions" value="164"/>
</dbReference>
<feature type="transmembrane region" description="Helical" evidence="5">
    <location>
        <begin position="146"/>
        <end position="166"/>
    </location>
</feature>
<dbReference type="InterPro" id="IPR006694">
    <property type="entry name" value="Fatty_acid_hydroxylase"/>
</dbReference>
<feature type="transmembrane region" description="Helical" evidence="5">
    <location>
        <begin position="88"/>
        <end position="112"/>
    </location>
</feature>
<dbReference type="AlphaFoldDB" id="T1FNC0"/>
<evidence type="ECO:0000313" key="8">
    <source>
        <dbReference type="EnsemblMetazoa" id="HelroP185820"/>
    </source>
</evidence>
<dbReference type="EMBL" id="KB097106">
    <property type="protein sequence ID" value="ESN99625.1"/>
    <property type="molecule type" value="Genomic_DNA"/>
</dbReference>
<feature type="transmembrane region" description="Helical" evidence="5">
    <location>
        <begin position="31"/>
        <end position="52"/>
    </location>
</feature>
<dbReference type="InParanoid" id="T1FNC0"/>
<feature type="transmembrane region" description="Helical" evidence="5">
    <location>
        <begin position="178"/>
        <end position="199"/>
    </location>
</feature>
<reference evidence="8" key="3">
    <citation type="submission" date="2015-06" db="UniProtKB">
        <authorList>
            <consortium name="EnsemblMetazoa"/>
        </authorList>
    </citation>
    <scope>IDENTIFICATION</scope>
</reference>
<keyword evidence="4 5" id="KW-0472">Membrane</keyword>
<dbReference type="InterPro" id="IPR050307">
    <property type="entry name" value="Sterol_Desaturase_Related"/>
</dbReference>
<dbReference type="GO" id="GO:0000254">
    <property type="term" value="F:C-4 methylsterol oxidase activity"/>
    <property type="evidence" value="ECO:0000318"/>
    <property type="project" value="GO_Central"/>
</dbReference>
<evidence type="ECO:0000259" key="6">
    <source>
        <dbReference type="Pfam" id="PF04116"/>
    </source>
</evidence>
<evidence type="ECO:0000256" key="2">
    <source>
        <dbReference type="ARBA" id="ARBA00022692"/>
    </source>
</evidence>
<keyword evidence="2 5" id="KW-0812">Transmembrane</keyword>
<dbReference type="Pfam" id="PF04116">
    <property type="entry name" value="FA_hydroxylase"/>
    <property type="match status" value="1"/>
</dbReference>
<sequence>MMMAETTNPTKNEKLDKVQIKKTLFEKIKQLWELIRLSVFVIGTALVVFIAARNSVTWYLQQFWGASGSYWQSKWEVIHDFFGGNDMLLGFTGLFLVANGVFCIINSFFAYLDITGHPSFLLKYKIQQDKNKPVDVGKLMKAVKQVAFNQVVVGGPFMYVMFKVMICRGCSFGRELPTFHWVAAELVVFTIVEEIMFYYSHRLFHAPFFYRRIHKIHHEWVSPVGVTSIYAHPIEHIFANMLPIIMGPIVMKSHIATAIMWCTIGLASTSISHCGYHLPFLFSPEAHDFHHLKFVDNFGMLGVLDRLHGTDKYFRASKAYQRHMVLLGLVPLSVQFPDDEKKVVESEKINKACSSETSIDEGNEILFTIVNLFD</sequence>
<organism evidence="8 9">
    <name type="scientific">Helobdella robusta</name>
    <name type="common">Californian leech</name>
    <dbReference type="NCBI Taxonomy" id="6412"/>
    <lineage>
        <taxon>Eukaryota</taxon>
        <taxon>Metazoa</taxon>
        <taxon>Spiralia</taxon>
        <taxon>Lophotrochozoa</taxon>
        <taxon>Annelida</taxon>
        <taxon>Clitellata</taxon>
        <taxon>Hirudinea</taxon>
        <taxon>Rhynchobdellida</taxon>
        <taxon>Glossiphoniidae</taxon>
        <taxon>Helobdella</taxon>
    </lineage>
</organism>
<dbReference type="GO" id="GO:0016126">
    <property type="term" value="P:sterol biosynthetic process"/>
    <property type="evidence" value="ECO:0000318"/>
    <property type="project" value="GO_Central"/>
</dbReference>
<keyword evidence="3 5" id="KW-1133">Transmembrane helix</keyword>